<reference evidence="1 2" key="1">
    <citation type="submission" date="2018-08" db="EMBL/GenBank/DDBJ databases">
        <title>Recombination of ecologically and evolutionarily significant loci maintains genetic cohesion in the Pseudomonas syringae species complex.</title>
        <authorList>
            <person name="Dillon M."/>
            <person name="Thakur S."/>
            <person name="Almeida R.N.D."/>
            <person name="Weir B.S."/>
            <person name="Guttman D.S."/>
        </authorList>
    </citation>
    <scope>NUCLEOTIDE SEQUENCE [LARGE SCALE GENOMIC DNA]</scope>
    <source>
        <strain evidence="1 2">ICMP 11935</strain>
    </source>
</reference>
<sequence>MPGYVLDGGVEIGFLSAEAQKQFKDASVLLFSDEQNMFEETIAYDVPDGSSTLVDRLPDPIPNETATLDKMHLHFHLASADLPAARKAIEQLAHDMAGSDAVLKLRLHLAQPYDNAKPAPPAPDVNHEVEASRLNVVMMELVFESAWTRRTYYASEQFKSITQGISEHVRYITPFGVSGVYTYVRDALMTTAGVRGSRQAELIRQLGAINQTRPEIESLFGAPSTF</sequence>
<comment type="caution">
    <text evidence="1">The sequence shown here is derived from an EMBL/GenBank/DDBJ whole genome shotgun (WGS) entry which is preliminary data.</text>
</comment>
<evidence type="ECO:0000313" key="1">
    <source>
        <dbReference type="EMBL" id="RMU69811.1"/>
    </source>
</evidence>
<protein>
    <submittedName>
        <fullName evidence="1">Uncharacterized protein</fullName>
    </submittedName>
</protein>
<organism evidence="1 2">
    <name type="scientific">Pseudomonas syringae pv. aptata</name>
    <dbReference type="NCBI Taxonomy" id="83167"/>
    <lineage>
        <taxon>Bacteria</taxon>
        <taxon>Pseudomonadati</taxon>
        <taxon>Pseudomonadota</taxon>
        <taxon>Gammaproteobacteria</taxon>
        <taxon>Pseudomonadales</taxon>
        <taxon>Pseudomonadaceae</taxon>
        <taxon>Pseudomonas</taxon>
        <taxon>Pseudomonas syringae</taxon>
    </lineage>
</organism>
<proteinExistence type="predicted"/>
<evidence type="ECO:0000313" key="2">
    <source>
        <dbReference type="Proteomes" id="UP000274315"/>
    </source>
</evidence>
<name>A0A3M5WGJ0_PSEAP</name>
<accession>A0A3M5WGJ0</accession>
<dbReference type="EMBL" id="RBUF01000564">
    <property type="protein sequence ID" value="RMU69811.1"/>
    <property type="molecule type" value="Genomic_DNA"/>
</dbReference>
<gene>
    <name evidence="1" type="ORF">ALP24_02858</name>
</gene>
<dbReference type="AlphaFoldDB" id="A0A3M5WGJ0"/>
<dbReference type="Proteomes" id="UP000274315">
    <property type="component" value="Unassembled WGS sequence"/>
</dbReference>